<name>A0A223AIY8_9CAUD</name>
<proteinExistence type="predicted"/>
<evidence type="ECO:0000313" key="2">
    <source>
        <dbReference type="Proteomes" id="UP000224101"/>
    </source>
</evidence>
<dbReference type="Proteomes" id="UP000224101">
    <property type="component" value="Segment"/>
</dbReference>
<dbReference type="RefSeq" id="YP_009609650.1">
    <property type="nucleotide sequence ID" value="NC_041997.1"/>
</dbReference>
<accession>A0A223AIY8</accession>
<keyword evidence="2" id="KW-1185">Reference proteome</keyword>
<reference evidence="1 2" key="1">
    <citation type="submission" date="2017-08" db="EMBL/GenBank/DDBJ databases">
        <title>Characterization and complete genome sequence of novel bacteriophage infecting the causal agent of bacterial fruit blotch, Acidovorax citrulli.</title>
        <authorList>
            <person name="Midani A.R."/>
            <person name="Park S.-H."/>
            <person name="Choi T.-J."/>
        </authorList>
    </citation>
    <scope>NUCLEOTIDE SEQUENCE [LARGE SCALE GENOMIC DNA]</scope>
</reference>
<organism evidence="1 2">
    <name type="scientific">Acidovorax phage ACP17</name>
    <dbReference type="NCBI Taxonomy" id="2010329"/>
    <lineage>
        <taxon>Viruses</taxon>
        <taxon>Duplodnaviria</taxon>
        <taxon>Heunggongvirae</taxon>
        <taxon>Uroviricota</taxon>
        <taxon>Caudoviricetes</taxon>
        <taxon>Busanvirus</taxon>
        <taxon>Busanvirus ACP17</taxon>
    </lineage>
</organism>
<dbReference type="EMBL" id="KY979132">
    <property type="protein sequence ID" value="ASS33918.1"/>
    <property type="molecule type" value="Genomic_DNA"/>
</dbReference>
<dbReference type="GeneID" id="40085735"/>
<sequence>MNVVIGTKVNEQELLEAGYTKKSVKAWWKDVGSAESGPKLIGHPDHDEWTKYAHTVFVEDGVIVAEDYEDPGAFSDVPF</sequence>
<dbReference type="KEGG" id="vg:40085735"/>
<protein>
    <submittedName>
        <fullName evidence="1">Uncharacterized protein</fullName>
    </submittedName>
</protein>
<evidence type="ECO:0000313" key="1">
    <source>
        <dbReference type="EMBL" id="ASS33918.1"/>
    </source>
</evidence>